<keyword evidence="1" id="KW-0812">Transmembrane</keyword>
<dbReference type="PANTHER" id="PTHR35902">
    <property type="entry name" value="S-LAYER DOMAIN-LIKE PROTEIN-RELATED"/>
    <property type="match status" value="1"/>
</dbReference>
<dbReference type="RefSeq" id="WP_265580569.1">
    <property type="nucleotide sequence ID" value="NZ_CP036172.1"/>
</dbReference>
<evidence type="ECO:0000259" key="2">
    <source>
        <dbReference type="Pfam" id="PF07705"/>
    </source>
</evidence>
<proteinExistence type="predicted"/>
<feature type="domain" description="CARDB" evidence="2">
    <location>
        <begin position="287"/>
        <end position="359"/>
    </location>
</feature>
<organism evidence="3 4">
    <name type="scientific">Methanofollis aquaemaris</name>
    <dbReference type="NCBI Taxonomy" id="126734"/>
    <lineage>
        <taxon>Archaea</taxon>
        <taxon>Methanobacteriati</taxon>
        <taxon>Methanobacteriota</taxon>
        <taxon>Stenosarchaea group</taxon>
        <taxon>Methanomicrobia</taxon>
        <taxon>Methanomicrobiales</taxon>
        <taxon>Methanomicrobiaceae</taxon>
        <taxon>Methanofollis</taxon>
    </lineage>
</organism>
<dbReference type="Gene3D" id="2.60.40.10">
    <property type="entry name" value="Immunoglobulins"/>
    <property type="match status" value="1"/>
</dbReference>
<dbReference type="EMBL" id="CP036172">
    <property type="protein sequence ID" value="QSZ67662.1"/>
    <property type="molecule type" value="Genomic_DNA"/>
</dbReference>
<dbReference type="InterPro" id="IPR013783">
    <property type="entry name" value="Ig-like_fold"/>
</dbReference>
<sequence length="429" mass="45758">MDIRKCILLSLLMIALVVPALAGVQFLYGKPEMSAAISGTNEFSPGVETPIAVVVSNSGTNPIMEVDPTKITPQDPPNLAKLVKVGLEAGDAPVEIKSDPQMLGDIPGGMSKPVTFVVKFDKDAKAGTYDLSLVLTYQYVDWNEQRDNSNILQTDYRKKTEKISLPVTVKSDVNLQVNKVETEHLNVGTEGYLKLVLENVGDEHAGKAVAKLVPDANGPLVPTDGSVYIGDFNPDDVTTCVFKVSTSKDAEPQTYPLNVVVEYEKANGEKATSDTEVVGVPVGGKIDFTIVSTASSVHPGQKATIEVTYKNIGSATAYNAQARISAVDPFTSNDDTAYLGDLAPGETAVAHYKVTVDKEATLKNYGLDSEIRYRDALDNSQISDTMKLTVGVVKAEGLGAAMSNPIVIAAVLAVLIGAGYYIVRARKSK</sequence>
<evidence type="ECO:0000313" key="4">
    <source>
        <dbReference type="Proteomes" id="UP001042704"/>
    </source>
</evidence>
<dbReference type="GeneID" id="76424535"/>
<reference evidence="3" key="2">
    <citation type="submission" date="2019-02" db="EMBL/GenBank/DDBJ databases">
        <authorList>
            <person name="Chen S.-C."/>
            <person name="Chien H.-H."/>
            <person name="Lai M.-C."/>
        </authorList>
    </citation>
    <scope>NUCLEOTIDE SEQUENCE</scope>
    <source>
        <strain evidence="3">N2F9704</strain>
    </source>
</reference>
<gene>
    <name evidence="3" type="ORF">RJ40_09160</name>
</gene>
<dbReference type="Pfam" id="PF07705">
    <property type="entry name" value="CARDB"/>
    <property type="match status" value="1"/>
</dbReference>
<name>A0A8A3S6I0_9EURY</name>
<keyword evidence="4" id="KW-1185">Reference proteome</keyword>
<accession>A0A8A3S6I0</accession>
<evidence type="ECO:0000256" key="1">
    <source>
        <dbReference type="SAM" id="Phobius"/>
    </source>
</evidence>
<protein>
    <submittedName>
        <fullName evidence="3">S-layer protein</fullName>
    </submittedName>
</protein>
<reference evidence="3" key="1">
    <citation type="journal article" date="2001" name="Int. J. Syst. Evol. Microbiol.">
        <title>Methanofollis aquaemaris sp. nov., a methanogen isolated from an aquaculture fish pond.</title>
        <authorList>
            <person name="Lai M.C."/>
            <person name="Chen S.C."/>
        </authorList>
    </citation>
    <scope>NUCLEOTIDE SEQUENCE</scope>
    <source>
        <strain evidence="3">N2F9704</strain>
    </source>
</reference>
<evidence type="ECO:0000313" key="3">
    <source>
        <dbReference type="EMBL" id="QSZ67662.1"/>
    </source>
</evidence>
<feature type="transmembrane region" description="Helical" evidence="1">
    <location>
        <begin position="406"/>
        <end position="423"/>
    </location>
</feature>
<dbReference type="InterPro" id="IPR011635">
    <property type="entry name" value="CARDB"/>
</dbReference>
<dbReference type="AlphaFoldDB" id="A0A8A3S6I0"/>
<dbReference type="Proteomes" id="UP001042704">
    <property type="component" value="Chromosome"/>
</dbReference>
<keyword evidence="1" id="KW-0472">Membrane</keyword>
<keyword evidence="1" id="KW-1133">Transmembrane helix</keyword>
<dbReference type="KEGG" id="maqe:RJ40_09160"/>
<dbReference type="PANTHER" id="PTHR35902:SF3">
    <property type="entry name" value="NPCBM-ASSOCIATED, NEW3 DOMAIN OF ALPHA-GALACTOSIDASE"/>
    <property type="match status" value="1"/>
</dbReference>